<gene>
    <name evidence="6" type="ORF">LNINA_LOCUS2762</name>
</gene>
<accession>A0AAV1J3D8</accession>
<feature type="binding site" evidence="3">
    <location>
        <position position="325"/>
    </location>
    <ligand>
        <name>Mg(2+)</name>
        <dbReference type="ChEBI" id="CHEBI:18420"/>
    </ligand>
</feature>
<keyword evidence="7" id="KW-1185">Reference proteome</keyword>
<dbReference type="CDD" id="cd16012">
    <property type="entry name" value="ALP"/>
    <property type="match status" value="1"/>
</dbReference>
<dbReference type="InterPro" id="IPR001952">
    <property type="entry name" value="Alkaline_phosphatase"/>
</dbReference>
<dbReference type="InterPro" id="IPR017850">
    <property type="entry name" value="Alkaline_phosphatase_core_sf"/>
</dbReference>
<feature type="binding site" evidence="3">
    <location>
        <position position="330"/>
    </location>
    <ligand>
        <name>Zn(2+)</name>
        <dbReference type="ChEBI" id="CHEBI:29105"/>
        <label>2</label>
    </ligand>
</feature>
<keyword evidence="5" id="KW-0732">Signal</keyword>
<sequence length="500" mass="55037">MRGLKVAFCFLFCATLVQSNNLRKDREYWKTLGENELKEALGLQWNLDVAKNVILFVGDGMGPNTITAARIQKGGEGHKLSYETFPHIGLMKTYSADLMVADAASTGTAMVSGIKVNSRTIGVDANVAHNDCQASLNPNNRVESMAALALRAGRSAGFVTNMRVTHSTLSPLYAHTPNANWECDASVPPASSGCKDIARQMIEDWPGRDLNVILGGGRQGIITGAQEQEGDPLSRWGCLRADGRDLFQEYRNDKTRRGLKHSVVQNRDELLQAAEDTDYLFGVFRNENLPYEFQRPANTPSIVDMTESAIKVLQRNPNGYFLLVEGGNIDMGHHRGRARTAIDEAIAFDEAVKMAVNMTNEKETLIVVSANLVHTLSINGHPARGSDLFGFTGPSRNDGLNYTIVSYATGGPGSKHFRVKQEVDGKQSVTRVDPSTEDTKSFFYEQIAGITLEENYHGGGDVTVYAKGPYSHLFHNVHEQHFLFYAMAYAAQLGEYANLY</sequence>
<keyword evidence="3" id="KW-0460">Magnesium</keyword>
<keyword evidence="2" id="KW-0597">Phosphoprotein</keyword>
<dbReference type="AlphaFoldDB" id="A0AAV1J3D8"/>
<comment type="similarity">
    <text evidence="4">Belongs to the alkaline phosphatase family.</text>
</comment>
<organism evidence="6 7">
    <name type="scientific">Leptosia nina</name>
    <dbReference type="NCBI Taxonomy" id="320188"/>
    <lineage>
        <taxon>Eukaryota</taxon>
        <taxon>Metazoa</taxon>
        <taxon>Ecdysozoa</taxon>
        <taxon>Arthropoda</taxon>
        <taxon>Hexapoda</taxon>
        <taxon>Insecta</taxon>
        <taxon>Pterygota</taxon>
        <taxon>Neoptera</taxon>
        <taxon>Endopterygota</taxon>
        <taxon>Lepidoptera</taxon>
        <taxon>Glossata</taxon>
        <taxon>Ditrysia</taxon>
        <taxon>Papilionoidea</taxon>
        <taxon>Pieridae</taxon>
        <taxon>Pierinae</taxon>
        <taxon>Leptosia</taxon>
    </lineage>
</organism>
<comment type="cofactor">
    <cofactor evidence="3">
        <name>Zn(2+)</name>
        <dbReference type="ChEBI" id="CHEBI:29105"/>
    </cofactor>
    <text evidence="3">Binds 2 Zn(2+) ions.</text>
</comment>
<dbReference type="EC" id="3.1.3.1" evidence="1"/>
<evidence type="ECO:0000313" key="6">
    <source>
        <dbReference type="EMBL" id="CAK1542916.1"/>
    </source>
</evidence>
<feature type="binding site" evidence="3">
    <location>
        <position position="59"/>
    </location>
    <ligand>
        <name>Zn(2+)</name>
        <dbReference type="ChEBI" id="CHEBI:29105"/>
        <label>2</label>
    </ligand>
</feature>
<name>A0AAV1J3D8_9NEOP</name>
<keyword evidence="3" id="KW-0862">Zinc</keyword>
<feature type="binding site" evidence="3">
    <location>
        <position position="334"/>
    </location>
    <ligand>
        <name>Zn(2+)</name>
        <dbReference type="ChEBI" id="CHEBI:29105"/>
        <label>2</label>
    </ligand>
</feature>
<dbReference type="GO" id="GO:0046872">
    <property type="term" value="F:metal ion binding"/>
    <property type="evidence" value="ECO:0007669"/>
    <property type="project" value="UniProtKB-KW"/>
</dbReference>
<dbReference type="Proteomes" id="UP001497472">
    <property type="component" value="Unassembled WGS sequence"/>
</dbReference>
<dbReference type="EMBL" id="CAVLEF010000004">
    <property type="protein sequence ID" value="CAK1542916.1"/>
    <property type="molecule type" value="Genomic_DNA"/>
</dbReference>
<feature type="binding site" evidence="3">
    <location>
        <position position="59"/>
    </location>
    <ligand>
        <name>Mg(2+)</name>
        <dbReference type="ChEBI" id="CHEBI:18420"/>
    </ligand>
</feature>
<dbReference type="PANTHER" id="PTHR11596">
    <property type="entry name" value="ALKALINE PHOSPHATASE"/>
    <property type="match status" value="1"/>
</dbReference>
<keyword evidence="3" id="KW-0479">Metal-binding</keyword>
<dbReference type="SMART" id="SM00098">
    <property type="entry name" value="alkPPc"/>
    <property type="match status" value="1"/>
</dbReference>
<dbReference type="GO" id="GO:0004035">
    <property type="term" value="F:alkaline phosphatase activity"/>
    <property type="evidence" value="ECO:0007669"/>
    <property type="project" value="UniProtKB-EC"/>
</dbReference>
<evidence type="ECO:0000313" key="7">
    <source>
        <dbReference type="Proteomes" id="UP001497472"/>
    </source>
</evidence>
<protein>
    <recommendedName>
        <fullName evidence="1">alkaline phosphatase</fullName>
        <ecNumber evidence="1">3.1.3.1</ecNumber>
    </recommendedName>
</protein>
<evidence type="ECO:0000256" key="2">
    <source>
        <dbReference type="ARBA" id="ARBA00022553"/>
    </source>
</evidence>
<comment type="cofactor">
    <cofactor evidence="3">
        <name>Mg(2+)</name>
        <dbReference type="ChEBI" id="CHEBI:18420"/>
    </cofactor>
    <text evidence="3">Binds 1 Mg(2+) ion.</text>
</comment>
<evidence type="ECO:0000256" key="3">
    <source>
        <dbReference type="PIRSR" id="PIRSR601952-2"/>
    </source>
</evidence>
<dbReference type="PRINTS" id="PR00113">
    <property type="entry name" value="ALKPHPHTASE"/>
</dbReference>
<feature type="signal peptide" evidence="5">
    <location>
        <begin position="1"/>
        <end position="19"/>
    </location>
</feature>
<comment type="caution">
    <text evidence="6">The sequence shown here is derived from an EMBL/GenBank/DDBJ whole genome shotgun (WGS) entry which is preliminary data.</text>
</comment>
<evidence type="ECO:0000256" key="4">
    <source>
        <dbReference type="RuleBase" id="RU003946"/>
    </source>
</evidence>
<dbReference type="PANTHER" id="PTHR11596:SF5">
    <property type="entry name" value="ALKALINE PHOSPHATASE"/>
    <property type="match status" value="1"/>
</dbReference>
<dbReference type="Gene3D" id="3.40.720.10">
    <property type="entry name" value="Alkaline Phosphatase, subunit A"/>
    <property type="match status" value="1"/>
</dbReference>
<evidence type="ECO:0000256" key="5">
    <source>
        <dbReference type="SAM" id="SignalP"/>
    </source>
</evidence>
<evidence type="ECO:0000256" key="1">
    <source>
        <dbReference type="ARBA" id="ARBA00012647"/>
    </source>
</evidence>
<feature type="binding site" evidence="3">
    <location>
        <position position="457"/>
    </location>
    <ligand>
        <name>Zn(2+)</name>
        <dbReference type="ChEBI" id="CHEBI:29105"/>
        <label>2</label>
    </ligand>
</feature>
<feature type="binding site" evidence="3">
    <location>
        <position position="166"/>
    </location>
    <ligand>
        <name>Mg(2+)</name>
        <dbReference type="ChEBI" id="CHEBI:18420"/>
    </ligand>
</feature>
<dbReference type="Pfam" id="PF00245">
    <property type="entry name" value="Alk_phosphatase"/>
    <property type="match status" value="1"/>
</dbReference>
<dbReference type="SUPFAM" id="SSF53649">
    <property type="entry name" value="Alkaline phosphatase-like"/>
    <property type="match status" value="1"/>
</dbReference>
<reference evidence="6 7" key="1">
    <citation type="submission" date="2023-11" db="EMBL/GenBank/DDBJ databases">
        <authorList>
            <person name="Okamura Y."/>
        </authorList>
    </citation>
    <scope>NUCLEOTIDE SEQUENCE [LARGE SCALE GENOMIC DNA]</scope>
</reference>
<proteinExistence type="inferred from homology"/>
<feature type="chain" id="PRO_5043527651" description="alkaline phosphatase" evidence="5">
    <location>
        <begin position="20"/>
        <end position="500"/>
    </location>
</feature>
<feature type="binding site" evidence="3">
    <location>
        <position position="168"/>
    </location>
    <ligand>
        <name>Mg(2+)</name>
        <dbReference type="ChEBI" id="CHEBI:18420"/>
    </ligand>
</feature>